<keyword evidence="1" id="KW-0472">Membrane</keyword>
<feature type="transmembrane region" description="Helical" evidence="1">
    <location>
        <begin position="288"/>
        <end position="305"/>
    </location>
</feature>
<keyword evidence="3" id="KW-1185">Reference proteome</keyword>
<evidence type="ECO:0000313" key="2">
    <source>
        <dbReference type="EMBL" id="SDO50987.1"/>
    </source>
</evidence>
<dbReference type="OrthoDB" id="4047179at2"/>
<dbReference type="Proteomes" id="UP000199341">
    <property type="component" value="Unassembled WGS sequence"/>
</dbReference>
<accession>A0A1H0K560</accession>
<dbReference type="RefSeq" id="WP_143031735.1">
    <property type="nucleotide sequence ID" value="NZ_FNIE01000010.1"/>
</dbReference>
<feature type="transmembrane region" description="Helical" evidence="1">
    <location>
        <begin position="235"/>
        <end position="256"/>
    </location>
</feature>
<proteinExistence type="predicted"/>
<gene>
    <name evidence="2" type="ORF">SAMN05216259_110112</name>
</gene>
<feature type="transmembrane region" description="Helical" evidence="1">
    <location>
        <begin position="325"/>
        <end position="343"/>
    </location>
</feature>
<feature type="transmembrane region" description="Helical" evidence="1">
    <location>
        <begin position="121"/>
        <end position="147"/>
    </location>
</feature>
<keyword evidence="1" id="KW-1133">Transmembrane helix</keyword>
<evidence type="ECO:0000256" key="1">
    <source>
        <dbReference type="SAM" id="Phobius"/>
    </source>
</evidence>
<sequence length="740" mass="77456">MPYRTRQRLAAHFSEPFAPVALVGWAVGLGLMPSLALRLPVEDAGPLSVGKVFLVLLFGAAGGVIAATAAFVLLYVGGAVRRFAVGHRRVAWIAGTAVAAAAVLLAVGCAVALGWSGEPAGGAALVVVKAVSACAVGTASGLLSLGWTLAGVRGRAMRRVTVALILYLCVACFLFFGHQRPGGTMVVAALVVSFLWTAAMRATPAGPAVILGFLLLLTVAGVEDSGGVDGTLVRLLVQAVIAVVMGAVTVLFVLRFAAWHGRLLRYAGAAAIVPLGYVVFLWSDGQLLGGPWEVPLFAPMVWLVVRVWRRMQEDSRSLVSSAADLVFALLLGGVLVLFLVWLANLLDLPVAEVSALRGAAASLGGLIDLPWWTWASADMLLAAAFLTAALGPRRLRRFTGALGRIRLPGALDVLRRSLSVLKIVLLTVVFLGLAGPPALGPVLSRHIRARYTAELRQELDARGEAALYQEISLGLVRSPQALPVLTQMLVEVHDSTGHSSNEREPTPAARDLAHRMGELQAQTLLPFTFRIGADATRRASEPPVAAAVREAGMNGTAADSADLAARLSREQAEAADADAREHETEQAAEHAAAVVTGALGNLTFGHGVVFGLVREYLDGLAESGLRNVFLLWADRVPQRPSPAEPPAASRVVEPVPSALREAADEQLTEELLSAGIEPGTDPAQARADRESPVASAVHLAAHTRGLHNGTARCSGCAHFIEPGREGGEHGGEDVGGVHGE</sequence>
<feature type="transmembrane region" description="Helical" evidence="1">
    <location>
        <begin position="206"/>
        <end position="223"/>
    </location>
</feature>
<feature type="transmembrane region" description="Helical" evidence="1">
    <location>
        <begin position="263"/>
        <end position="282"/>
    </location>
</feature>
<evidence type="ECO:0000313" key="3">
    <source>
        <dbReference type="Proteomes" id="UP000199341"/>
    </source>
</evidence>
<protein>
    <submittedName>
        <fullName evidence="2">Uncharacterized protein</fullName>
    </submittedName>
</protein>
<dbReference type="STRING" id="310781.SAMN05216259_110112"/>
<feature type="transmembrane region" description="Helical" evidence="1">
    <location>
        <begin position="90"/>
        <end position="115"/>
    </location>
</feature>
<organism evidence="2 3">
    <name type="scientific">Actinacidiphila guanduensis</name>
    <dbReference type="NCBI Taxonomy" id="310781"/>
    <lineage>
        <taxon>Bacteria</taxon>
        <taxon>Bacillati</taxon>
        <taxon>Actinomycetota</taxon>
        <taxon>Actinomycetes</taxon>
        <taxon>Kitasatosporales</taxon>
        <taxon>Streptomycetaceae</taxon>
        <taxon>Actinacidiphila</taxon>
    </lineage>
</organism>
<feature type="transmembrane region" description="Helical" evidence="1">
    <location>
        <begin position="413"/>
        <end position="435"/>
    </location>
</feature>
<feature type="transmembrane region" description="Helical" evidence="1">
    <location>
        <begin position="182"/>
        <end position="199"/>
    </location>
</feature>
<feature type="transmembrane region" description="Helical" evidence="1">
    <location>
        <begin position="159"/>
        <end position="176"/>
    </location>
</feature>
<keyword evidence="1" id="KW-0812">Transmembrane</keyword>
<feature type="transmembrane region" description="Helical" evidence="1">
    <location>
        <begin position="371"/>
        <end position="392"/>
    </location>
</feature>
<dbReference type="EMBL" id="FNIE01000010">
    <property type="protein sequence ID" value="SDO50987.1"/>
    <property type="molecule type" value="Genomic_DNA"/>
</dbReference>
<name>A0A1H0K560_9ACTN</name>
<feature type="transmembrane region" description="Helical" evidence="1">
    <location>
        <begin position="52"/>
        <end position="78"/>
    </location>
</feature>
<dbReference type="AlphaFoldDB" id="A0A1H0K560"/>
<reference evidence="2 3" key="1">
    <citation type="submission" date="2016-10" db="EMBL/GenBank/DDBJ databases">
        <authorList>
            <person name="de Groot N.N."/>
        </authorList>
    </citation>
    <scope>NUCLEOTIDE SEQUENCE [LARGE SCALE GENOMIC DNA]</scope>
    <source>
        <strain evidence="2 3">CGMCC 4.2022</strain>
    </source>
</reference>